<evidence type="ECO:0000313" key="2">
    <source>
        <dbReference type="EMBL" id="KAF7566311.1"/>
    </source>
</evidence>
<dbReference type="RefSeq" id="XP_065959850.1">
    <property type="nucleotide sequence ID" value="XM_066109867.1"/>
</dbReference>
<dbReference type="KEGG" id="ptrr:90958044"/>
<organism evidence="2 3">
    <name type="scientific">Pyrenophora tritici-repentis</name>
    <dbReference type="NCBI Taxonomy" id="45151"/>
    <lineage>
        <taxon>Eukaryota</taxon>
        <taxon>Fungi</taxon>
        <taxon>Dikarya</taxon>
        <taxon>Ascomycota</taxon>
        <taxon>Pezizomycotina</taxon>
        <taxon>Dothideomycetes</taxon>
        <taxon>Pleosporomycetidae</taxon>
        <taxon>Pleosporales</taxon>
        <taxon>Pleosporineae</taxon>
        <taxon>Pleosporaceae</taxon>
        <taxon>Pyrenophora</taxon>
    </lineage>
</organism>
<comment type="caution">
    <text evidence="2">The sequence shown here is derived from an EMBL/GenBank/DDBJ whole genome shotgun (WGS) entry which is preliminary data.</text>
</comment>
<feature type="region of interest" description="Disordered" evidence="1">
    <location>
        <begin position="16"/>
        <end position="38"/>
    </location>
</feature>
<gene>
    <name evidence="2" type="ORF">PtrM4_146310</name>
</gene>
<dbReference type="EMBL" id="NQIK02000009">
    <property type="protein sequence ID" value="KAF7566311.1"/>
    <property type="molecule type" value="Genomic_DNA"/>
</dbReference>
<protein>
    <submittedName>
        <fullName evidence="2">Uncharacterized protein</fullName>
    </submittedName>
</protein>
<dbReference type="AlphaFoldDB" id="A0A5M9KT80"/>
<accession>A0A5M9KT80</accession>
<dbReference type="Proteomes" id="UP000245464">
    <property type="component" value="Chromosome 9"/>
</dbReference>
<sequence>MHVAVLAHSSVRSLLTALPPARNAPRTNQDAKTFSEGI</sequence>
<proteinExistence type="predicted"/>
<evidence type="ECO:0000256" key="1">
    <source>
        <dbReference type="SAM" id="MobiDB-lite"/>
    </source>
</evidence>
<evidence type="ECO:0000313" key="3">
    <source>
        <dbReference type="Proteomes" id="UP000245464"/>
    </source>
</evidence>
<name>A0A5M9KT80_9PLEO</name>
<reference evidence="2 3" key="1">
    <citation type="journal article" date="2018" name="BMC Genomics">
        <title>Comparative genomics of the wheat fungal pathogen Pyrenophora tritici-repentis reveals chromosomal variations and genome plasticity.</title>
        <authorList>
            <person name="Moolhuijzen P."/>
            <person name="See P.T."/>
            <person name="Hane J.K."/>
            <person name="Shi G."/>
            <person name="Liu Z."/>
            <person name="Oliver R.P."/>
            <person name="Moffat C.S."/>
        </authorList>
    </citation>
    <scope>NUCLEOTIDE SEQUENCE [LARGE SCALE GENOMIC DNA]</scope>
    <source>
        <strain evidence="2">M4</strain>
    </source>
</reference>
<dbReference type="GeneID" id="90958044"/>